<dbReference type="InterPro" id="IPR029068">
    <property type="entry name" value="Glyas_Bleomycin-R_OHBP_Dase"/>
</dbReference>
<dbReference type="GO" id="GO:0046491">
    <property type="term" value="P:L-methylmalonyl-CoA metabolic process"/>
    <property type="evidence" value="ECO:0007669"/>
    <property type="project" value="TreeGrafter"/>
</dbReference>
<evidence type="ECO:0000259" key="2">
    <source>
        <dbReference type="PROSITE" id="PS51819"/>
    </source>
</evidence>
<dbReference type="AlphaFoldDB" id="A0A5B8UBX0"/>
<dbReference type="InterPro" id="IPR051785">
    <property type="entry name" value="MMCE/EMCE_epimerase"/>
</dbReference>
<dbReference type="GO" id="GO:0004493">
    <property type="term" value="F:methylmalonyl-CoA epimerase activity"/>
    <property type="evidence" value="ECO:0007669"/>
    <property type="project" value="TreeGrafter"/>
</dbReference>
<dbReference type="Pfam" id="PF13669">
    <property type="entry name" value="Glyoxalase_4"/>
    <property type="match status" value="1"/>
</dbReference>
<name>A0A5B8UBX0_9ACTN</name>
<dbReference type="Gene3D" id="3.10.180.10">
    <property type="entry name" value="2,3-Dihydroxybiphenyl 1,2-Dioxygenase, domain 1"/>
    <property type="match status" value="1"/>
</dbReference>
<feature type="domain" description="VOC" evidence="2">
    <location>
        <begin position="5"/>
        <end position="145"/>
    </location>
</feature>
<dbReference type="EMBL" id="CP042430">
    <property type="protein sequence ID" value="QEC50540.1"/>
    <property type="molecule type" value="Genomic_DNA"/>
</dbReference>
<accession>A0A5B8UBX0</accession>
<dbReference type="PANTHER" id="PTHR43048:SF3">
    <property type="entry name" value="METHYLMALONYL-COA EPIMERASE, MITOCHONDRIAL"/>
    <property type="match status" value="1"/>
</dbReference>
<dbReference type="KEGG" id="bsol:FSW04_25115"/>
<evidence type="ECO:0000256" key="1">
    <source>
        <dbReference type="ARBA" id="ARBA00022723"/>
    </source>
</evidence>
<organism evidence="3 4">
    <name type="scientific">Baekduia soli</name>
    <dbReference type="NCBI Taxonomy" id="496014"/>
    <lineage>
        <taxon>Bacteria</taxon>
        <taxon>Bacillati</taxon>
        <taxon>Actinomycetota</taxon>
        <taxon>Thermoleophilia</taxon>
        <taxon>Solirubrobacterales</taxon>
        <taxon>Baekduiaceae</taxon>
        <taxon>Baekduia</taxon>
    </lineage>
</organism>
<gene>
    <name evidence="3" type="ORF">FSW04_25115</name>
</gene>
<dbReference type="PROSITE" id="PS51819">
    <property type="entry name" value="VOC"/>
    <property type="match status" value="1"/>
</dbReference>
<protein>
    <submittedName>
        <fullName evidence="3">VOC family protein</fullName>
    </submittedName>
</protein>
<dbReference type="InterPro" id="IPR037523">
    <property type="entry name" value="VOC_core"/>
</dbReference>
<reference evidence="3 4" key="1">
    <citation type="journal article" date="2018" name="J. Microbiol.">
        <title>Baekduia soli gen. nov., sp. nov., a novel bacterium isolated from the soil of Baekdu Mountain and proposal of a novel family name, Baekduiaceae fam. nov.</title>
        <authorList>
            <person name="An D.S."/>
            <person name="Siddiqi M.Z."/>
            <person name="Kim K.H."/>
            <person name="Yu H.S."/>
            <person name="Im W.T."/>
        </authorList>
    </citation>
    <scope>NUCLEOTIDE SEQUENCE [LARGE SCALE GENOMIC DNA]</scope>
    <source>
        <strain evidence="3 4">BR7-21</strain>
    </source>
</reference>
<sequence length="158" mass="17727">MPSGPFAHVCLLVEDLDRAVEDWTKILSVVDPKQLDEPLVRYDEFEGAEEGSMRWATFVSHHGAEIQLMEPAPESHLGKRLAKHGEHVHHICFTVDDPADVSRRLAEQGIAVSGDLNTDPKFPWQAWNWVLPQSVHGTLVEIARPYKAVDGRWEDGSA</sequence>
<proteinExistence type="predicted"/>
<dbReference type="SUPFAM" id="SSF54593">
    <property type="entry name" value="Glyoxalase/Bleomycin resistance protein/Dihydroxybiphenyl dioxygenase"/>
    <property type="match status" value="1"/>
</dbReference>
<dbReference type="RefSeq" id="WP_146923274.1">
    <property type="nucleotide sequence ID" value="NZ_CP042430.1"/>
</dbReference>
<keyword evidence="1" id="KW-0479">Metal-binding</keyword>
<dbReference type="PANTHER" id="PTHR43048">
    <property type="entry name" value="METHYLMALONYL-COA EPIMERASE"/>
    <property type="match status" value="1"/>
</dbReference>
<dbReference type="OrthoDB" id="3686106at2"/>
<evidence type="ECO:0000313" key="4">
    <source>
        <dbReference type="Proteomes" id="UP000321805"/>
    </source>
</evidence>
<keyword evidence="4" id="KW-1185">Reference proteome</keyword>
<evidence type="ECO:0000313" key="3">
    <source>
        <dbReference type="EMBL" id="QEC50540.1"/>
    </source>
</evidence>
<dbReference type="GO" id="GO:0046872">
    <property type="term" value="F:metal ion binding"/>
    <property type="evidence" value="ECO:0007669"/>
    <property type="project" value="UniProtKB-KW"/>
</dbReference>
<dbReference type="Proteomes" id="UP000321805">
    <property type="component" value="Chromosome"/>
</dbReference>